<dbReference type="Proteomes" id="UP001501581">
    <property type="component" value="Unassembled WGS sequence"/>
</dbReference>
<comment type="caution">
    <text evidence="2">The sequence shown here is derived from an EMBL/GenBank/DDBJ whole genome shotgun (WGS) entry which is preliminary data.</text>
</comment>
<proteinExistence type="predicted"/>
<protein>
    <recommendedName>
        <fullName evidence="1">Glycosyl transferase family 28 C-terminal domain-containing protein</fullName>
    </recommendedName>
</protein>
<feature type="domain" description="Glycosyl transferase family 28 C-terminal" evidence="1">
    <location>
        <begin position="11"/>
        <end position="149"/>
    </location>
</feature>
<dbReference type="Pfam" id="PF04101">
    <property type="entry name" value="Glyco_tran_28_C"/>
    <property type="match status" value="1"/>
</dbReference>
<keyword evidence="3" id="KW-1185">Reference proteome</keyword>
<organism evidence="2 3">
    <name type="scientific">Nocardioides dubius</name>
    <dbReference type="NCBI Taxonomy" id="317019"/>
    <lineage>
        <taxon>Bacteria</taxon>
        <taxon>Bacillati</taxon>
        <taxon>Actinomycetota</taxon>
        <taxon>Actinomycetes</taxon>
        <taxon>Propionibacteriales</taxon>
        <taxon>Nocardioidaceae</taxon>
        <taxon>Nocardioides</taxon>
    </lineage>
</organism>
<name>A0ABN1TLJ4_9ACTN</name>
<accession>A0ABN1TLJ4</accession>
<evidence type="ECO:0000313" key="3">
    <source>
        <dbReference type="Proteomes" id="UP001501581"/>
    </source>
</evidence>
<dbReference type="RefSeq" id="WP_343990423.1">
    <property type="nucleotide sequence ID" value="NZ_BAAALG010000001.1"/>
</dbReference>
<gene>
    <name evidence="2" type="ORF">GCM10009668_02140</name>
</gene>
<dbReference type="InterPro" id="IPR007235">
    <property type="entry name" value="Glyco_trans_28_C"/>
</dbReference>
<reference evidence="2 3" key="1">
    <citation type="journal article" date="2019" name="Int. J. Syst. Evol. Microbiol.">
        <title>The Global Catalogue of Microorganisms (GCM) 10K type strain sequencing project: providing services to taxonomists for standard genome sequencing and annotation.</title>
        <authorList>
            <consortium name="The Broad Institute Genomics Platform"/>
            <consortium name="The Broad Institute Genome Sequencing Center for Infectious Disease"/>
            <person name="Wu L."/>
            <person name="Ma J."/>
        </authorList>
    </citation>
    <scope>NUCLEOTIDE SEQUENCE [LARGE SCALE GENOMIC DNA]</scope>
    <source>
        <strain evidence="2 3">JCM 13008</strain>
    </source>
</reference>
<dbReference type="SUPFAM" id="SSF53756">
    <property type="entry name" value="UDP-Glycosyltransferase/glycogen phosphorylase"/>
    <property type="match status" value="1"/>
</dbReference>
<evidence type="ECO:0000313" key="2">
    <source>
        <dbReference type="EMBL" id="GAA1091001.1"/>
    </source>
</evidence>
<sequence length="181" mass="19842">MRSVDGPEALVVVLVGTDHHPFDRLVEWSLSLADEGWSNWYVQYGTSHWPQRTPGGVEGATVLGIETLTPLLGKASAVITHAGPGLLMDAQLAGHTPVVVPRDPARGEHVDDHQQRFVRHLGGSDRILPADSLDSLRSQVRRAMAARRQQPVRGLDNAATVARFTSLVDATVQRRQRAVRR</sequence>
<evidence type="ECO:0000259" key="1">
    <source>
        <dbReference type="Pfam" id="PF04101"/>
    </source>
</evidence>
<dbReference type="Gene3D" id="3.40.50.2000">
    <property type="entry name" value="Glycogen Phosphorylase B"/>
    <property type="match status" value="1"/>
</dbReference>
<dbReference type="EMBL" id="BAAALG010000001">
    <property type="protein sequence ID" value="GAA1091001.1"/>
    <property type="molecule type" value="Genomic_DNA"/>
</dbReference>